<comment type="similarity">
    <text evidence="5">Belongs to the class I-like SAM-binding methyltransferase superfamily. RNA M5U methyltransferase family.</text>
</comment>
<dbReference type="InterPro" id="IPR011869">
    <property type="entry name" value="TrmA_MeTrfase"/>
</dbReference>
<evidence type="ECO:0000256" key="2">
    <source>
        <dbReference type="ARBA" id="ARBA00022679"/>
    </source>
</evidence>
<dbReference type="PANTHER" id="PTHR47790:SF2">
    <property type="entry name" value="TRNA_TMRNA (URACIL-C(5))-METHYLTRANSFERASE"/>
    <property type="match status" value="1"/>
</dbReference>
<dbReference type="AlphaFoldDB" id="A0AAD3E2Y8"/>
<keyword evidence="3 5" id="KW-0949">S-adenosyl-L-methionine</keyword>
<evidence type="ECO:0000256" key="3">
    <source>
        <dbReference type="ARBA" id="ARBA00022691"/>
    </source>
</evidence>
<dbReference type="GO" id="GO:0030697">
    <property type="term" value="F:tRNA (uracil(54)-C5)-methyltransferase activity, S-adenosyl methionine-dependent"/>
    <property type="evidence" value="ECO:0007669"/>
    <property type="project" value="InterPro"/>
</dbReference>
<keyword evidence="1 5" id="KW-0489">Methyltransferase</keyword>
<evidence type="ECO:0008006" key="9">
    <source>
        <dbReference type="Google" id="ProtNLM"/>
    </source>
</evidence>
<dbReference type="GO" id="GO:0032259">
    <property type="term" value="P:methylation"/>
    <property type="evidence" value="ECO:0007669"/>
    <property type="project" value="UniProtKB-KW"/>
</dbReference>
<comment type="caution">
    <text evidence="7">The sequence shown here is derived from an EMBL/GenBank/DDBJ whole genome shotgun (WGS) entry which is preliminary data.</text>
</comment>
<dbReference type="InterPro" id="IPR030390">
    <property type="entry name" value="MeTrfase_TrmA_AS"/>
</dbReference>
<dbReference type="PROSITE" id="PS01230">
    <property type="entry name" value="TRMA_1"/>
    <property type="match status" value="1"/>
</dbReference>
<dbReference type="EMBL" id="BMAR01000053">
    <property type="protein sequence ID" value="GFR51654.1"/>
    <property type="molecule type" value="Genomic_DNA"/>
</dbReference>
<evidence type="ECO:0000313" key="8">
    <source>
        <dbReference type="Proteomes" id="UP001054857"/>
    </source>
</evidence>
<dbReference type="GO" id="GO:0009451">
    <property type="term" value="P:RNA modification"/>
    <property type="evidence" value="ECO:0007669"/>
    <property type="project" value="UniProtKB-ARBA"/>
</dbReference>
<dbReference type="GO" id="GO:0005829">
    <property type="term" value="C:cytosol"/>
    <property type="evidence" value="ECO:0007669"/>
    <property type="project" value="TreeGrafter"/>
</dbReference>
<feature type="active site" description="Nucleophile" evidence="5">
    <location>
        <position position="137"/>
    </location>
</feature>
<gene>
    <name evidence="7" type="ORF">Agub_g14086</name>
</gene>
<name>A0AAD3E2Y8_9CHLO</name>
<keyword evidence="2 5" id="KW-0808">Transferase</keyword>
<dbReference type="InterPro" id="IPR030391">
    <property type="entry name" value="MeTrfase_TrmA_CS"/>
</dbReference>
<dbReference type="FunFam" id="3.40.50.150:FF:000012">
    <property type="entry name" value="tRNA/tmRNA (uracil-C(5))-methyltransferase"/>
    <property type="match status" value="1"/>
</dbReference>
<feature type="binding site" evidence="5">
    <location>
        <position position="51"/>
    </location>
    <ligand>
        <name>S-adenosyl-L-methionine</name>
        <dbReference type="ChEBI" id="CHEBI:59789"/>
    </ligand>
</feature>
<accession>A0AAD3E2Y8</accession>
<proteinExistence type="inferred from homology"/>
<evidence type="ECO:0000256" key="1">
    <source>
        <dbReference type="ARBA" id="ARBA00022603"/>
    </source>
</evidence>
<keyword evidence="4" id="KW-0819">tRNA processing</keyword>
<evidence type="ECO:0000256" key="5">
    <source>
        <dbReference type="PROSITE-ProRule" id="PRU01024"/>
    </source>
</evidence>
<dbReference type="InterPro" id="IPR029063">
    <property type="entry name" value="SAM-dependent_MTases_sf"/>
</dbReference>
<dbReference type="PANTHER" id="PTHR47790">
    <property type="entry name" value="TRNA/TMRNA (URACIL-C(5))-METHYLTRANSFERASE"/>
    <property type="match status" value="1"/>
</dbReference>
<feature type="binding site" evidence="5">
    <location>
        <position position="112"/>
    </location>
    <ligand>
        <name>S-adenosyl-L-methionine</name>
        <dbReference type="ChEBI" id="CHEBI:59789"/>
    </ligand>
</feature>
<dbReference type="GO" id="GO:0000049">
    <property type="term" value="F:tRNA binding"/>
    <property type="evidence" value="ECO:0007669"/>
    <property type="project" value="TreeGrafter"/>
</dbReference>
<keyword evidence="8" id="KW-1185">Reference proteome</keyword>
<dbReference type="PROSITE" id="PS51687">
    <property type="entry name" value="SAM_MT_RNA_M5U"/>
    <property type="match status" value="1"/>
</dbReference>
<dbReference type="GO" id="GO:0019843">
    <property type="term" value="F:rRNA binding"/>
    <property type="evidence" value="ECO:0007669"/>
    <property type="project" value="TreeGrafter"/>
</dbReference>
<feature type="active site" evidence="6">
    <location>
        <position position="137"/>
    </location>
</feature>
<dbReference type="Pfam" id="PF05958">
    <property type="entry name" value="tRNA_U5-meth_tr"/>
    <property type="match status" value="1"/>
</dbReference>
<feature type="non-terminal residue" evidence="7">
    <location>
        <position position="173"/>
    </location>
</feature>
<protein>
    <recommendedName>
        <fullName evidence="9">tRNA (Uracil-5-)-methyltransferase</fullName>
    </recommendedName>
</protein>
<dbReference type="PROSITE" id="PS01231">
    <property type="entry name" value="TRMA_2"/>
    <property type="match status" value="1"/>
</dbReference>
<dbReference type="GO" id="GO:0008033">
    <property type="term" value="P:tRNA processing"/>
    <property type="evidence" value="ECO:0007669"/>
    <property type="project" value="UniProtKB-KW"/>
</dbReference>
<evidence type="ECO:0000313" key="7">
    <source>
        <dbReference type="EMBL" id="GFR51654.1"/>
    </source>
</evidence>
<feature type="non-terminal residue" evidence="7">
    <location>
        <position position="1"/>
    </location>
</feature>
<dbReference type="Gene3D" id="3.40.50.150">
    <property type="entry name" value="Vaccinia Virus protein VP39"/>
    <property type="match status" value="1"/>
</dbReference>
<dbReference type="InterPro" id="IPR010280">
    <property type="entry name" value="U5_MeTrfase_fam"/>
</dbReference>
<reference evidence="7 8" key="1">
    <citation type="journal article" date="2021" name="Sci. Rep.">
        <title>Genome sequencing of the multicellular alga Astrephomene provides insights into convergent evolution of germ-soma differentiation.</title>
        <authorList>
            <person name="Yamashita S."/>
            <person name="Yamamoto K."/>
            <person name="Matsuzaki R."/>
            <person name="Suzuki S."/>
            <person name="Yamaguchi H."/>
            <person name="Hirooka S."/>
            <person name="Minakuchi Y."/>
            <person name="Miyagishima S."/>
            <person name="Kawachi M."/>
            <person name="Toyoda A."/>
            <person name="Nozaki H."/>
        </authorList>
    </citation>
    <scope>NUCLEOTIDE SEQUENCE [LARGE SCALE GENOMIC DNA]</scope>
    <source>
        <strain evidence="7 8">NIES-4017</strain>
    </source>
</reference>
<organism evidence="7 8">
    <name type="scientific">Astrephomene gubernaculifera</name>
    <dbReference type="NCBI Taxonomy" id="47775"/>
    <lineage>
        <taxon>Eukaryota</taxon>
        <taxon>Viridiplantae</taxon>
        <taxon>Chlorophyta</taxon>
        <taxon>core chlorophytes</taxon>
        <taxon>Chlorophyceae</taxon>
        <taxon>CS clade</taxon>
        <taxon>Chlamydomonadales</taxon>
        <taxon>Astrephomenaceae</taxon>
        <taxon>Astrephomene</taxon>
    </lineage>
</organism>
<comment type="caution">
    <text evidence="5">Lacks conserved residue(s) required for the propagation of feature annotation.</text>
</comment>
<dbReference type="Proteomes" id="UP001054857">
    <property type="component" value="Unassembled WGS sequence"/>
</dbReference>
<evidence type="ECO:0000256" key="4">
    <source>
        <dbReference type="ARBA" id="ARBA00022694"/>
    </source>
</evidence>
<sequence>EKEEEAGEEKLNAAVRLDPSDPRDDLLELYCGNGNFTIPLAQNFRFVLATEVAKSSVEAARYNLTANATPNVFLARMAAEEFAETMRSGGTRRRLAGLPGWGQLRLRTLLVDPPRSGLDRFTEQLMKEFDRILYISCNPATLAANLRAVAASHRISRMAAFDQFPYTHHLECG</sequence>
<evidence type="ECO:0000256" key="6">
    <source>
        <dbReference type="PROSITE-ProRule" id="PRU10015"/>
    </source>
</evidence>
<feature type="binding site" evidence="5">
    <location>
        <position position="30"/>
    </location>
    <ligand>
        <name>S-adenosyl-L-methionine</name>
        <dbReference type="ChEBI" id="CHEBI:59789"/>
    </ligand>
</feature>
<dbReference type="SUPFAM" id="SSF53335">
    <property type="entry name" value="S-adenosyl-L-methionine-dependent methyltransferases"/>
    <property type="match status" value="1"/>
</dbReference>